<reference evidence="1" key="1">
    <citation type="journal article" date="2020" name="New Phytol.">
        <title>Comparative genomics reveals dynamic genome evolution in host specialist ectomycorrhizal fungi.</title>
        <authorList>
            <person name="Lofgren L.A."/>
            <person name="Nguyen N.H."/>
            <person name="Vilgalys R."/>
            <person name="Ruytinx J."/>
            <person name="Liao H.L."/>
            <person name="Branco S."/>
            <person name="Kuo A."/>
            <person name="LaButti K."/>
            <person name="Lipzen A."/>
            <person name="Andreopoulos W."/>
            <person name="Pangilinan J."/>
            <person name="Riley R."/>
            <person name="Hundley H."/>
            <person name="Na H."/>
            <person name="Barry K."/>
            <person name="Grigoriev I.V."/>
            <person name="Stajich J.E."/>
            <person name="Kennedy P.G."/>
        </authorList>
    </citation>
    <scope>NUCLEOTIDE SEQUENCE</scope>
    <source>
        <strain evidence="1">S12</strain>
    </source>
</reference>
<gene>
    <name evidence="1" type="ORF">HD556DRAFT_1249917</name>
</gene>
<dbReference type="OrthoDB" id="2685129at2759"/>
<dbReference type="RefSeq" id="XP_041152885.1">
    <property type="nucleotide sequence ID" value="XM_041298885.1"/>
</dbReference>
<protein>
    <submittedName>
        <fullName evidence="1">Uncharacterized protein</fullName>
    </submittedName>
</protein>
<dbReference type="AlphaFoldDB" id="A0A9P7DAV4"/>
<feature type="non-terminal residue" evidence="1">
    <location>
        <position position="1"/>
    </location>
</feature>
<dbReference type="GeneID" id="64592649"/>
<name>A0A9P7DAV4_9AGAM</name>
<sequence length="222" mass="25051">PDFPYTRASSSFSAVAQLYTRSSQLDTAEVRHRRFRDTPPWCHFGCDAFESVRYIFTRCPAFSAIRRAHSIQLCDETSSLLEGKAADHLREVLERAAQRLFSDDAGLWPQYRTRFYVGVLPPLARIVSNMTETEVGVLPPQSHGMGNFASGNAGVLPPQLDSTTMEPKVLSRLAQVWHMHSIRLAGRIWGEYKRRARSLSAVPSDIVTYKSLDTYAYLLPDV</sequence>
<proteinExistence type="predicted"/>
<dbReference type="Proteomes" id="UP000719766">
    <property type="component" value="Unassembled WGS sequence"/>
</dbReference>
<keyword evidence="2" id="KW-1185">Reference proteome</keyword>
<organism evidence="1 2">
    <name type="scientific">Suillus plorans</name>
    <dbReference type="NCBI Taxonomy" id="116603"/>
    <lineage>
        <taxon>Eukaryota</taxon>
        <taxon>Fungi</taxon>
        <taxon>Dikarya</taxon>
        <taxon>Basidiomycota</taxon>
        <taxon>Agaricomycotina</taxon>
        <taxon>Agaricomycetes</taxon>
        <taxon>Agaricomycetidae</taxon>
        <taxon>Boletales</taxon>
        <taxon>Suillineae</taxon>
        <taxon>Suillaceae</taxon>
        <taxon>Suillus</taxon>
    </lineage>
</organism>
<evidence type="ECO:0000313" key="2">
    <source>
        <dbReference type="Proteomes" id="UP000719766"/>
    </source>
</evidence>
<dbReference type="EMBL" id="JABBWE010000111">
    <property type="protein sequence ID" value="KAG1785402.1"/>
    <property type="molecule type" value="Genomic_DNA"/>
</dbReference>
<comment type="caution">
    <text evidence="1">The sequence shown here is derived from an EMBL/GenBank/DDBJ whole genome shotgun (WGS) entry which is preliminary data.</text>
</comment>
<evidence type="ECO:0000313" key="1">
    <source>
        <dbReference type="EMBL" id="KAG1785402.1"/>
    </source>
</evidence>
<accession>A0A9P7DAV4</accession>